<gene>
    <name evidence="4" type="ORF">HHL15_12980</name>
</gene>
<dbReference type="Proteomes" id="UP000580043">
    <property type="component" value="Unassembled WGS sequence"/>
</dbReference>
<feature type="domain" description="GGDEF" evidence="3">
    <location>
        <begin position="210"/>
        <end position="339"/>
    </location>
</feature>
<evidence type="ECO:0000313" key="4">
    <source>
        <dbReference type="EMBL" id="NML26662.1"/>
    </source>
</evidence>
<dbReference type="InterPro" id="IPR029787">
    <property type="entry name" value="Nucleotide_cyclase"/>
</dbReference>
<keyword evidence="5" id="KW-1185">Reference proteome</keyword>
<dbReference type="SUPFAM" id="SSF55073">
    <property type="entry name" value="Nucleotide cyclase"/>
    <property type="match status" value="1"/>
</dbReference>
<dbReference type="SMART" id="SM00267">
    <property type="entry name" value="GGDEF"/>
    <property type="match status" value="1"/>
</dbReference>
<evidence type="ECO:0000256" key="2">
    <source>
        <dbReference type="ARBA" id="ARBA00034247"/>
    </source>
</evidence>
<dbReference type="InterPro" id="IPR050469">
    <property type="entry name" value="Diguanylate_Cyclase"/>
</dbReference>
<evidence type="ECO:0000259" key="3">
    <source>
        <dbReference type="PROSITE" id="PS50887"/>
    </source>
</evidence>
<comment type="catalytic activity">
    <reaction evidence="2">
        <text>2 GTP = 3',3'-c-di-GMP + 2 diphosphate</text>
        <dbReference type="Rhea" id="RHEA:24898"/>
        <dbReference type="ChEBI" id="CHEBI:33019"/>
        <dbReference type="ChEBI" id="CHEBI:37565"/>
        <dbReference type="ChEBI" id="CHEBI:58805"/>
        <dbReference type="EC" id="2.7.7.65"/>
    </reaction>
</comment>
<comment type="caution">
    <text evidence="4">The sequence shown here is derived from an EMBL/GenBank/DDBJ whole genome shotgun (WGS) entry which is preliminary data.</text>
</comment>
<dbReference type="GO" id="GO:1902201">
    <property type="term" value="P:negative regulation of bacterial-type flagellum-dependent cell motility"/>
    <property type="evidence" value="ECO:0007669"/>
    <property type="project" value="TreeGrafter"/>
</dbReference>
<proteinExistence type="predicted"/>
<dbReference type="CDD" id="cd01949">
    <property type="entry name" value="GGDEF"/>
    <property type="match status" value="1"/>
</dbReference>
<accession>A0A848G646</accession>
<dbReference type="GO" id="GO:0043709">
    <property type="term" value="P:cell adhesion involved in single-species biofilm formation"/>
    <property type="evidence" value="ECO:0007669"/>
    <property type="project" value="TreeGrafter"/>
</dbReference>
<dbReference type="PANTHER" id="PTHR45138">
    <property type="entry name" value="REGULATORY COMPONENTS OF SENSORY TRANSDUCTION SYSTEM"/>
    <property type="match status" value="1"/>
</dbReference>
<dbReference type="EMBL" id="JABBGA010000009">
    <property type="protein sequence ID" value="NML26662.1"/>
    <property type="molecule type" value="Genomic_DNA"/>
</dbReference>
<dbReference type="PANTHER" id="PTHR45138:SF9">
    <property type="entry name" value="DIGUANYLATE CYCLASE DGCM-RELATED"/>
    <property type="match status" value="1"/>
</dbReference>
<sequence length="366" mass="41606">MRASPAAQLPPSRLIELLAGAECLSRTRDLREIFRSTAETAMRFLEGGFCLLFAVRFTPPDLTVGLLGCCVSDGTDTYWDDVCDGHSWLPVDPLLANCLHTDFGHAIAHDGESWRIAFAVGALGQARWVLELHSARKPEAADLQAFGLFLRCFENQHHAWEYANLDTLTRLLNRKTFDDDFERLIAAAELAERARLEPQERRDTEHTFTQPCWLGVVDIDHFKKINDSFGHLFGDEVLLRVADLMRQSFRGHDKLFRFGGEEFVVMLRNVSEDHVNSIFDRFRQAVEEHDFPRVGQVRCSVGFSRIDPRLSPAELLGRADEALYYSKEHGRNQVNGFDELIMRGQLRVTTPAGQAQIQSDIDEIFL</sequence>
<evidence type="ECO:0000313" key="5">
    <source>
        <dbReference type="Proteomes" id="UP000580043"/>
    </source>
</evidence>
<name>A0A848G646_9RHOO</name>
<dbReference type="FunFam" id="3.30.70.270:FF:000001">
    <property type="entry name" value="Diguanylate cyclase domain protein"/>
    <property type="match status" value="1"/>
</dbReference>
<dbReference type="InterPro" id="IPR000160">
    <property type="entry name" value="GGDEF_dom"/>
</dbReference>
<reference evidence="4 5" key="1">
    <citation type="submission" date="2020-04" db="EMBL/GenBank/DDBJ databases">
        <title>Zoogloea sp. G-4-1-14 isolated from soil.</title>
        <authorList>
            <person name="Dahal R.H."/>
        </authorList>
    </citation>
    <scope>NUCLEOTIDE SEQUENCE [LARGE SCALE GENOMIC DNA]</scope>
    <source>
        <strain evidence="4 5">G-4-1-14</strain>
    </source>
</reference>
<organism evidence="4 5">
    <name type="scientific">Zoogloea dura</name>
    <dbReference type="NCBI Taxonomy" id="2728840"/>
    <lineage>
        <taxon>Bacteria</taxon>
        <taxon>Pseudomonadati</taxon>
        <taxon>Pseudomonadota</taxon>
        <taxon>Betaproteobacteria</taxon>
        <taxon>Rhodocyclales</taxon>
        <taxon>Zoogloeaceae</taxon>
        <taxon>Zoogloea</taxon>
    </lineage>
</organism>
<dbReference type="GO" id="GO:0005886">
    <property type="term" value="C:plasma membrane"/>
    <property type="evidence" value="ECO:0007669"/>
    <property type="project" value="TreeGrafter"/>
</dbReference>
<dbReference type="NCBIfam" id="TIGR00254">
    <property type="entry name" value="GGDEF"/>
    <property type="match status" value="1"/>
</dbReference>
<dbReference type="Pfam" id="PF00990">
    <property type="entry name" value="GGDEF"/>
    <property type="match status" value="1"/>
</dbReference>
<dbReference type="PROSITE" id="PS50887">
    <property type="entry name" value="GGDEF"/>
    <property type="match status" value="1"/>
</dbReference>
<dbReference type="RefSeq" id="WP_169146202.1">
    <property type="nucleotide sequence ID" value="NZ_JABBGA010000009.1"/>
</dbReference>
<dbReference type="InterPro" id="IPR043128">
    <property type="entry name" value="Rev_trsase/Diguanyl_cyclase"/>
</dbReference>
<dbReference type="AlphaFoldDB" id="A0A848G646"/>
<dbReference type="GO" id="GO:0052621">
    <property type="term" value="F:diguanylate cyclase activity"/>
    <property type="evidence" value="ECO:0007669"/>
    <property type="project" value="UniProtKB-EC"/>
</dbReference>
<evidence type="ECO:0000256" key="1">
    <source>
        <dbReference type="ARBA" id="ARBA00012528"/>
    </source>
</evidence>
<dbReference type="EC" id="2.7.7.65" evidence="1"/>
<protein>
    <recommendedName>
        <fullName evidence="1">diguanylate cyclase</fullName>
        <ecNumber evidence="1">2.7.7.65</ecNumber>
    </recommendedName>
</protein>
<dbReference type="Gene3D" id="3.30.70.270">
    <property type="match status" value="1"/>
</dbReference>